<reference evidence="3 4" key="1">
    <citation type="submission" date="2018-09" db="EMBL/GenBank/DDBJ databases">
        <title>YIM 75507 draft genome.</title>
        <authorList>
            <person name="Tang S."/>
            <person name="Feng Y."/>
        </authorList>
    </citation>
    <scope>NUCLEOTIDE SEQUENCE [LARGE SCALE GENOMIC DNA]</scope>
    <source>
        <strain evidence="3 4">YIM 75507</strain>
    </source>
</reference>
<gene>
    <name evidence="3" type="ORF">D5H75_40240</name>
</gene>
<dbReference type="Proteomes" id="UP000265768">
    <property type="component" value="Unassembled WGS sequence"/>
</dbReference>
<dbReference type="Pfam" id="PF02467">
    <property type="entry name" value="Whib"/>
    <property type="match status" value="1"/>
</dbReference>
<evidence type="ECO:0000313" key="3">
    <source>
        <dbReference type="EMBL" id="RJL19571.1"/>
    </source>
</evidence>
<feature type="domain" description="4Fe-4S Wbl-type" evidence="2">
    <location>
        <begin position="71"/>
        <end position="135"/>
    </location>
</feature>
<evidence type="ECO:0000256" key="1">
    <source>
        <dbReference type="SAM" id="MobiDB-lite"/>
    </source>
</evidence>
<feature type="compositionally biased region" description="Basic and acidic residues" evidence="1">
    <location>
        <begin position="1"/>
        <end position="10"/>
    </location>
</feature>
<protein>
    <submittedName>
        <fullName evidence="3">WhiB family transcriptional regulator</fullName>
    </submittedName>
</protein>
<evidence type="ECO:0000313" key="4">
    <source>
        <dbReference type="Proteomes" id="UP000265768"/>
    </source>
</evidence>
<comment type="caution">
    <text evidence="3">The sequence shown here is derived from an EMBL/GenBank/DDBJ whole genome shotgun (WGS) entry which is preliminary data.</text>
</comment>
<feature type="region of interest" description="Disordered" evidence="1">
    <location>
        <begin position="1"/>
        <end position="38"/>
    </location>
</feature>
<dbReference type="PROSITE" id="PS51674">
    <property type="entry name" value="4FE4S_WBL"/>
    <property type="match status" value="1"/>
</dbReference>
<accession>A0A3A3ZZ66</accession>
<sequence length="143" mass="15807">MLSEPPREEEVVGVAAARDRDDVGVPLRRDQPPDRDHLPEVREVIPLLPARTGPAFPALALVWTLLAEAGECRHDPDLHAGPPAPETEHRRAARLEVAREVCRSCPVRALCLRYAQTVQPSSGMWAGRTADEIRQTTRGREVA</sequence>
<dbReference type="OrthoDB" id="3479104at2"/>
<dbReference type="EMBL" id="QZEY01000036">
    <property type="protein sequence ID" value="RJL19571.1"/>
    <property type="molecule type" value="Genomic_DNA"/>
</dbReference>
<dbReference type="AlphaFoldDB" id="A0A3A3ZZ66"/>
<dbReference type="InterPro" id="IPR034768">
    <property type="entry name" value="4FE4S_WBL"/>
</dbReference>
<keyword evidence="4" id="KW-1185">Reference proteome</keyword>
<feature type="compositionally biased region" description="Basic and acidic residues" evidence="1">
    <location>
        <begin position="17"/>
        <end position="38"/>
    </location>
</feature>
<evidence type="ECO:0000259" key="2">
    <source>
        <dbReference type="PROSITE" id="PS51674"/>
    </source>
</evidence>
<name>A0A3A3ZZ66_9ACTN</name>
<organism evidence="3 4">
    <name type="scientific">Bailinhaonella thermotolerans</name>
    <dbReference type="NCBI Taxonomy" id="1070861"/>
    <lineage>
        <taxon>Bacteria</taxon>
        <taxon>Bacillati</taxon>
        <taxon>Actinomycetota</taxon>
        <taxon>Actinomycetes</taxon>
        <taxon>Streptosporangiales</taxon>
        <taxon>Streptosporangiaceae</taxon>
        <taxon>Bailinhaonella</taxon>
    </lineage>
</organism>
<proteinExistence type="predicted"/>